<evidence type="ECO:0000313" key="9">
    <source>
        <dbReference type="EMBL" id="WCT72536.1"/>
    </source>
</evidence>
<dbReference type="PANTHER" id="PTHR42718">
    <property type="entry name" value="MAJOR FACILITATOR SUPERFAMILY MULTIDRUG TRANSPORTER MFSC"/>
    <property type="match status" value="1"/>
</dbReference>
<protein>
    <submittedName>
        <fullName evidence="9">MFS transporter</fullName>
    </submittedName>
</protein>
<dbReference type="RefSeq" id="WP_273686502.1">
    <property type="nucleotide sequence ID" value="NZ_CP117411.1"/>
</dbReference>
<keyword evidence="5 7" id="KW-1133">Transmembrane helix</keyword>
<feature type="transmembrane region" description="Helical" evidence="7">
    <location>
        <begin position="12"/>
        <end position="34"/>
    </location>
</feature>
<evidence type="ECO:0000256" key="3">
    <source>
        <dbReference type="ARBA" id="ARBA00022475"/>
    </source>
</evidence>
<reference evidence="9 10" key="1">
    <citation type="submission" date="2023-02" db="EMBL/GenBank/DDBJ databases">
        <title>Genome sequence of Sphingomonas naphthae.</title>
        <authorList>
            <person name="Kim S."/>
            <person name="Heo J."/>
            <person name="Kwon S.-W."/>
        </authorList>
    </citation>
    <scope>NUCLEOTIDE SEQUENCE [LARGE SCALE GENOMIC DNA]</scope>
    <source>
        <strain evidence="9 10">KACC 18716</strain>
    </source>
</reference>
<feature type="transmembrane region" description="Helical" evidence="7">
    <location>
        <begin position="273"/>
        <end position="294"/>
    </location>
</feature>
<feature type="transmembrane region" description="Helical" evidence="7">
    <location>
        <begin position="103"/>
        <end position="124"/>
    </location>
</feature>
<accession>A0ABY7TIA6</accession>
<feature type="transmembrane region" description="Helical" evidence="7">
    <location>
        <begin position="170"/>
        <end position="187"/>
    </location>
</feature>
<feature type="transmembrane region" description="Helical" evidence="7">
    <location>
        <begin position="300"/>
        <end position="316"/>
    </location>
</feature>
<evidence type="ECO:0000256" key="5">
    <source>
        <dbReference type="ARBA" id="ARBA00022989"/>
    </source>
</evidence>
<gene>
    <name evidence="9" type="ORF">PQ455_12930</name>
</gene>
<evidence type="ECO:0000256" key="6">
    <source>
        <dbReference type="ARBA" id="ARBA00023136"/>
    </source>
</evidence>
<organism evidence="9 10">
    <name type="scientific">Sphingomonas naphthae</name>
    <dbReference type="NCBI Taxonomy" id="1813468"/>
    <lineage>
        <taxon>Bacteria</taxon>
        <taxon>Pseudomonadati</taxon>
        <taxon>Pseudomonadota</taxon>
        <taxon>Alphaproteobacteria</taxon>
        <taxon>Sphingomonadales</taxon>
        <taxon>Sphingomonadaceae</taxon>
        <taxon>Sphingomonas</taxon>
    </lineage>
</organism>
<keyword evidence="6 7" id="KW-0472">Membrane</keyword>
<feature type="transmembrane region" description="Helical" evidence="7">
    <location>
        <begin position="337"/>
        <end position="360"/>
    </location>
</feature>
<keyword evidence="10" id="KW-1185">Reference proteome</keyword>
<keyword evidence="4 7" id="KW-0812">Transmembrane</keyword>
<dbReference type="InterPro" id="IPR011701">
    <property type="entry name" value="MFS"/>
</dbReference>
<sequence length="389" mass="39030">MSPALPGRQLGLMMLLVGSTAMGIAGTDLVLPAIPGLPALLGGDMARAQLVLASYTAGTALGLLAFGELGARHDQRRLLVGSLLVFSVVSLLCRLSTSLDMLIGLRFVQGMAGAAAAVFTPGIIRRVYGDDRAVRAIGILGSVEALAPALAPIAGLWLLHAFGWRASFDLLAVLSLGLAIAFAWRPLPAPPVDRGTGGYGRLLRDPTFLRYALSQACTLGALLVFVFGAPAVFASALGGDMGDFIAMQVTGVATFIVAANLSGAIAKRIGAEATILAGTACSALGGAGLLAYALAGGGDMMAIIAIYLLLNIGLGVRGPTGFHRAVVAAQGDDARGTALIVVAILLVAAAGTAAVAPFIASGLVPLAAGTGAIAIVALALLGLLPPLRD</sequence>
<evidence type="ECO:0000256" key="2">
    <source>
        <dbReference type="ARBA" id="ARBA00022448"/>
    </source>
</evidence>
<proteinExistence type="predicted"/>
<feature type="transmembrane region" description="Helical" evidence="7">
    <location>
        <begin position="78"/>
        <end position="97"/>
    </location>
</feature>
<dbReference type="InterPro" id="IPR020846">
    <property type="entry name" value="MFS_dom"/>
</dbReference>
<dbReference type="EMBL" id="CP117411">
    <property type="protein sequence ID" value="WCT72536.1"/>
    <property type="molecule type" value="Genomic_DNA"/>
</dbReference>
<dbReference type="PRINTS" id="PR01036">
    <property type="entry name" value="TCRTETB"/>
</dbReference>
<dbReference type="Pfam" id="PF07690">
    <property type="entry name" value="MFS_1"/>
    <property type="match status" value="1"/>
</dbReference>
<evidence type="ECO:0000256" key="1">
    <source>
        <dbReference type="ARBA" id="ARBA00004651"/>
    </source>
</evidence>
<feature type="transmembrane region" description="Helical" evidence="7">
    <location>
        <begin position="366"/>
        <end position="384"/>
    </location>
</feature>
<comment type="subcellular location">
    <subcellularLocation>
        <location evidence="1">Cell membrane</location>
        <topology evidence="1">Multi-pass membrane protein</topology>
    </subcellularLocation>
</comment>
<keyword evidence="3" id="KW-1003">Cell membrane</keyword>
<dbReference type="Proteomes" id="UP001220395">
    <property type="component" value="Chromosome"/>
</dbReference>
<evidence type="ECO:0000256" key="7">
    <source>
        <dbReference type="SAM" id="Phobius"/>
    </source>
</evidence>
<feature type="transmembrane region" description="Helical" evidence="7">
    <location>
        <begin position="245"/>
        <end position="266"/>
    </location>
</feature>
<dbReference type="Gene3D" id="1.20.1720.10">
    <property type="entry name" value="Multidrug resistance protein D"/>
    <property type="match status" value="1"/>
</dbReference>
<evidence type="ECO:0000256" key="4">
    <source>
        <dbReference type="ARBA" id="ARBA00022692"/>
    </source>
</evidence>
<evidence type="ECO:0000313" key="10">
    <source>
        <dbReference type="Proteomes" id="UP001220395"/>
    </source>
</evidence>
<dbReference type="SUPFAM" id="SSF103473">
    <property type="entry name" value="MFS general substrate transporter"/>
    <property type="match status" value="1"/>
</dbReference>
<dbReference type="PANTHER" id="PTHR42718:SF46">
    <property type="entry name" value="BLR6921 PROTEIN"/>
    <property type="match status" value="1"/>
</dbReference>
<keyword evidence="2" id="KW-0813">Transport</keyword>
<feature type="transmembrane region" description="Helical" evidence="7">
    <location>
        <begin position="46"/>
        <end position="66"/>
    </location>
</feature>
<evidence type="ECO:0000259" key="8">
    <source>
        <dbReference type="PROSITE" id="PS50850"/>
    </source>
</evidence>
<feature type="transmembrane region" description="Helical" evidence="7">
    <location>
        <begin position="136"/>
        <end position="158"/>
    </location>
</feature>
<dbReference type="PROSITE" id="PS50850">
    <property type="entry name" value="MFS"/>
    <property type="match status" value="1"/>
</dbReference>
<feature type="domain" description="Major facilitator superfamily (MFS) profile" evidence="8">
    <location>
        <begin position="11"/>
        <end position="389"/>
    </location>
</feature>
<dbReference type="InterPro" id="IPR036259">
    <property type="entry name" value="MFS_trans_sf"/>
</dbReference>
<name>A0ABY7TIA6_9SPHN</name>
<feature type="transmembrane region" description="Helical" evidence="7">
    <location>
        <begin position="208"/>
        <end position="233"/>
    </location>
</feature>